<feature type="region of interest" description="Disordered" evidence="9">
    <location>
        <begin position="322"/>
        <end position="349"/>
    </location>
</feature>
<keyword evidence="4" id="KW-0547">Nucleotide-binding</keyword>
<dbReference type="Proteomes" id="UP000177870">
    <property type="component" value="Chromosome"/>
</dbReference>
<keyword evidence="5 12" id="KW-0418">Kinase</keyword>
<protein>
    <recommendedName>
        <fullName evidence="1">non-specific serine/threonine protein kinase</fullName>
        <ecNumber evidence="1">2.7.11.1</ecNumber>
    </recommendedName>
</protein>
<dbReference type="PANTHER" id="PTHR24363">
    <property type="entry name" value="SERINE/THREONINE PROTEIN KINASE"/>
    <property type="match status" value="1"/>
</dbReference>
<sequence>MEIFCTRPGCPNPHNYFDDLDNRTTLTTTEQRYCNSCGMPLIVASRYIPSQLLRKGGFGAAFLARDRYTPTLRQCVVKQFQPSGRISQRELQTAHRLFEREATVLEKLGRRHPQIPDLYAYFPLTVPSLKPGKQDQFFYLVQEYIDGQNLEEELNTLGAFSEAKAIEVLTEILKVLQFVHDNGSIHRDIKPSNIMRDRNGLLYLLDFGAVKQQVNPGSTAARSTGIYSIGFAPPEQMTGSQIYPSTDLYALAVTVMVLMTGREPNELYEPVTHEWNWRSYIQISNELESIFNRLLMPMPHQRFQSAQEVIDAINSLNIAQTTPQPRHGSVLPVSPPSEPQTRRPQSYSPLSTPVRANFSLLEVLGAAAFTGFEGALLFIAATAFAKLVSSNPLGMLLWGMSLGGLIYAQYRRFIEKIDLVIIGGISLGLLILFPVLRVQQSIQLVIIISVLAAAAAIAVTALFRLVYQLLSRRL</sequence>
<name>A0A1D8TZE5_9CYAN</name>
<reference evidence="13" key="1">
    <citation type="submission" date="2016-10" db="EMBL/GenBank/DDBJ databases">
        <title>Comparative genomics uncovers the prolific and rare metabolic potential of the cyanobacterial genus Moorea.</title>
        <authorList>
            <person name="Leao T."/>
            <person name="Castelao G."/>
            <person name="Korobeynikov A."/>
            <person name="Monroe E.A."/>
            <person name="Podell S."/>
            <person name="Glukhov E."/>
            <person name="Allen E."/>
            <person name="Gerwick W.H."/>
            <person name="Gerwick L."/>
        </authorList>
    </citation>
    <scope>NUCLEOTIDE SEQUENCE [LARGE SCALE GENOMIC DNA]</scope>
    <source>
        <strain evidence="13">PAL-8-15-08-1</strain>
    </source>
</reference>
<dbReference type="EC" id="2.7.11.1" evidence="1"/>
<comment type="catalytic activity">
    <reaction evidence="8">
        <text>L-seryl-[protein] + ATP = O-phospho-L-seryl-[protein] + ADP + H(+)</text>
        <dbReference type="Rhea" id="RHEA:17989"/>
        <dbReference type="Rhea" id="RHEA-COMP:9863"/>
        <dbReference type="Rhea" id="RHEA-COMP:11604"/>
        <dbReference type="ChEBI" id="CHEBI:15378"/>
        <dbReference type="ChEBI" id="CHEBI:29999"/>
        <dbReference type="ChEBI" id="CHEBI:30616"/>
        <dbReference type="ChEBI" id="CHEBI:83421"/>
        <dbReference type="ChEBI" id="CHEBI:456216"/>
        <dbReference type="EC" id="2.7.11.1"/>
    </reaction>
</comment>
<evidence type="ECO:0000256" key="6">
    <source>
        <dbReference type="ARBA" id="ARBA00022840"/>
    </source>
</evidence>
<accession>A0A1D8TZE5</accession>
<dbReference type="EMBL" id="CP017599">
    <property type="protein sequence ID" value="AOX03029.1"/>
    <property type="molecule type" value="Genomic_DNA"/>
</dbReference>
<evidence type="ECO:0000256" key="5">
    <source>
        <dbReference type="ARBA" id="ARBA00022777"/>
    </source>
</evidence>
<evidence type="ECO:0000256" key="3">
    <source>
        <dbReference type="ARBA" id="ARBA00022679"/>
    </source>
</evidence>
<evidence type="ECO:0000256" key="9">
    <source>
        <dbReference type="SAM" id="MobiDB-lite"/>
    </source>
</evidence>
<evidence type="ECO:0000256" key="4">
    <source>
        <dbReference type="ARBA" id="ARBA00022741"/>
    </source>
</evidence>
<dbReference type="GO" id="GO:0004674">
    <property type="term" value="F:protein serine/threonine kinase activity"/>
    <property type="evidence" value="ECO:0007669"/>
    <property type="project" value="UniProtKB-KW"/>
</dbReference>
<dbReference type="NCBIfam" id="NF045510">
    <property type="entry name" value="4Cys_prefix_kin"/>
    <property type="match status" value="1"/>
</dbReference>
<feature type="transmembrane region" description="Helical" evidence="10">
    <location>
        <begin position="391"/>
        <end position="410"/>
    </location>
</feature>
<feature type="transmembrane region" description="Helical" evidence="10">
    <location>
        <begin position="363"/>
        <end position="385"/>
    </location>
</feature>
<dbReference type="Pfam" id="PF00069">
    <property type="entry name" value="Pkinase"/>
    <property type="match status" value="1"/>
</dbReference>
<dbReference type="GO" id="GO:0005524">
    <property type="term" value="F:ATP binding"/>
    <property type="evidence" value="ECO:0007669"/>
    <property type="project" value="UniProtKB-KW"/>
</dbReference>
<evidence type="ECO:0000313" key="12">
    <source>
        <dbReference type="EMBL" id="AOX03029.1"/>
    </source>
</evidence>
<dbReference type="InterPro" id="IPR000719">
    <property type="entry name" value="Prot_kinase_dom"/>
</dbReference>
<evidence type="ECO:0000256" key="8">
    <source>
        <dbReference type="ARBA" id="ARBA00048679"/>
    </source>
</evidence>
<dbReference type="STRING" id="1458985.BJP34_29490"/>
<keyword evidence="6" id="KW-0067">ATP-binding</keyword>
<keyword evidence="10" id="KW-0472">Membrane</keyword>
<keyword evidence="10" id="KW-0812">Transmembrane</keyword>
<proteinExistence type="predicted"/>
<dbReference type="Gene3D" id="1.10.510.10">
    <property type="entry name" value="Transferase(Phosphotransferase) domain 1"/>
    <property type="match status" value="1"/>
</dbReference>
<keyword evidence="10" id="KW-1133">Transmembrane helix</keyword>
<evidence type="ECO:0000256" key="2">
    <source>
        <dbReference type="ARBA" id="ARBA00022527"/>
    </source>
</evidence>
<feature type="transmembrane region" description="Helical" evidence="10">
    <location>
        <begin position="417"/>
        <end position="436"/>
    </location>
</feature>
<gene>
    <name evidence="12" type="ORF">BJP34_29490</name>
</gene>
<dbReference type="KEGG" id="mpro:BJP34_29490"/>
<feature type="transmembrane region" description="Helical" evidence="10">
    <location>
        <begin position="442"/>
        <end position="467"/>
    </location>
</feature>
<dbReference type="SUPFAM" id="SSF56112">
    <property type="entry name" value="Protein kinase-like (PK-like)"/>
    <property type="match status" value="1"/>
</dbReference>
<dbReference type="OrthoDB" id="428645at2"/>
<dbReference type="PANTHER" id="PTHR24363:SF0">
    <property type="entry name" value="SERINE_THREONINE KINASE LIKE DOMAIN CONTAINING 1"/>
    <property type="match status" value="1"/>
</dbReference>
<keyword evidence="2 12" id="KW-0723">Serine/threonine-protein kinase</keyword>
<organism evidence="12 13">
    <name type="scientific">Moorena producens PAL-8-15-08-1</name>
    <dbReference type="NCBI Taxonomy" id="1458985"/>
    <lineage>
        <taxon>Bacteria</taxon>
        <taxon>Bacillati</taxon>
        <taxon>Cyanobacteriota</taxon>
        <taxon>Cyanophyceae</taxon>
        <taxon>Coleofasciculales</taxon>
        <taxon>Coleofasciculaceae</taxon>
        <taxon>Moorena</taxon>
    </lineage>
</organism>
<evidence type="ECO:0000256" key="1">
    <source>
        <dbReference type="ARBA" id="ARBA00012513"/>
    </source>
</evidence>
<evidence type="ECO:0000313" key="13">
    <source>
        <dbReference type="Proteomes" id="UP000177870"/>
    </source>
</evidence>
<evidence type="ECO:0000259" key="11">
    <source>
        <dbReference type="PROSITE" id="PS50011"/>
    </source>
</evidence>
<dbReference type="RefSeq" id="WP_070395422.1">
    <property type="nucleotide sequence ID" value="NZ_CP017599.1"/>
</dbReference>
<dbReference type="InterPro" id="IPR011009">
    <property type="entry name" value="Kinase-like_dom_sf"/>
</dbReference>
<comment type="catalytic activity">
    <reaction evidence="7">
        <text>L-threonyl-[protein] + ATP = O-phospho-L-threonyl-[protein] + ADP + H(+)</text>
        <dbReference type="Rhea" id="RHEA:46608"/>
        <dbReference type="Rhea" id="RHEA-COMP:11060"/>
        <dbReference type="Rhea" id="RHEA-COMP:11605"/>
        <dbReference type="ChEBI" id="CHEBI:15378"/>
        <dbReference type="ChEBI" id="CHEBI:30013"/>
        <dbReference type="ChEBI" id="CHEBI:30616"/>
        <dbReference type="ChEBI" id="CHEBI:61977"/>
        <dbReference type="ChEBI" id="CHEBI:456216"/>
        <dbReference type="EC" id="2.7.11.1"/>
    </reaction>
</comment>
<feature type="domain" description="Protein kinase" evidence="11">
    <location>
        <begin position="47"/>
        <end position="314"/>
    </location>
</feature>
<keyword evidence="3" id="KW-0808">Transferase</keyword>
<dbReference type="SMART" id="SM00220">
    <property type="entry name" value="S_TKc"/>
    <property type="match status" value="1"/>
</dbReference>
<dbReference type="AlphaFoldDB" id="A0A1D8TZE5"/>
<evidence type="ECO:0000256" key="7">
    <source>
        <dbReference type="ARBA" id="ARBA00047899"/>
    </source>
</evidence>
<evidence type="ECO:0000256" key="10">
    <source>
        <dbReference type="SAM" id="Phobius"/>
    </source>
</evidence>
<dbReference type="CDD" id="cd14014">
    <property type="entry name" value="STKc_PknB_like"/>
    <property type="match status" value="1"/>
</dbReference>
<dbReference type="PROSITE" id="PS50011">
    <property type="entry name" value="PROTEIN_KINASE_DOM"/>
    <property type="match status" value="1"/>
</dbReference>